<feature type="compositionally biased region" description="Polar residues" evidence="8">
    <location>
        <begin position="1"/>
        <end position="14"/>
    </location>
</feature>
<evidence type="ECO:0000256" key="3">
    <source>
        <dbReference type="ARBA" id="ARBA00022475"/>
    </source>
</evidence>
<feature type="region of interest" description="Disordered" evidence="8">
    <location>
        <begin position="1"/>
        <end position="21"/>
    </location>
</feature>
<feature type="transmembrane region" description="Helical" evidence="9">
    <location>
        <begin position="629"/>
        <end position="648"/>
    </location>
</feature>
<feature type="transmembrane region" description="Helical" evidence="9">
    <location>
        <begin position="482"/>
        <end position="503"/>
    </location>
</feature>
<dbReference type="EMBL" id="JALLPB020000135">
    <property type="protein sequence ID" value="KAL3816740.1"/>
    <property type="molecule type" value="Genomic_DNA"/>
</dbReference>
<organism evidence="10 11">
    <name type="scientific">Cyclostephanos tholiformis</name>
    <dbReference type="NCBI Taxonomy" id="382380"/>
    <lineage>
        <taxon>Eukaryota</taxon>
        <taxon>Sar</taxon>
        <taxon>Stramenopiles</taxon>
        <taxon>Ochrophyta</taxon>
        <taxon>Bacillariophyta</taxon>
        <taxon>Coscinodiscophyceae</taxon>
        <taxon>Thalassiosirophycidae</taxon>
        <taxon>Stephanodiscales</taxon>
        <taxon>Stephanodiscaceae</taxon>
        <taxon>Cyclostephanos</taxon>
    </lineage>
</organism>
<evidence type="ECO:0000256" key="1">
    <source>
        <dbReference type="ARBA" id="ARBA00004651"/>
    </source>
</evidence>
<name>A0ABD3RWY7_9STRA</name>
<feature type="transmembrane region" description="Helical" evidence="9">
    <location>
        <begin position="538"/>
        <end position="559"/>
    </location>
</feature>
<keyword evidence="6 9" id="KW-0472">Membrane</keyword>
<dbReference type="Gene3D" id="1.20.1740.10">
    <property type="entry name" value="Amino acid/polyamine transporter I"/>
    <property type="match status" value="1"/>
</dbReference>
<feature type="transmembrane region" description="Helical" evidence="9">
    <location>
        <begin position="342"/>
        <end position="362"/>
    </location>
</feature>
<evidence type="ECO:0000256" key="8">
    <source>
        <dbReference type="SAM" id="MobiDB-lite"/>
    </source>
</evidence>
<feature type="compositionally biased region" description="Low complexity" evidence="8">
    <location>
        <begin position="66"/>
        <end position="77"/>
    </location>
</feature>
<evidence type="ECO:0000256" key="9">
    <source>
        <dbReference type="SAM" id="Phobius"/>
    </source>
</evidence>
<reference evidence="10 11" key="1">
    <citation type="submission" date="2024-10" db="EMBL/GenBank/DDBJ databases">
        <title>Updated reference genomes for cyclostephanoid diatoms.</title>
        <authorList>
            <person name="Roberts W.R."/>
            <person name="Alverson A.J."/>
        </authorList>
    </citation>
    <scope>NUCLEOTIDE SEQUENCE [LARGE SCALE GENOMIC DNA]</scope>
    <source>
        <strain evidence="10 11">AJA228-03</strain>
    </source>
</reference>
<dbReference type="Proteomes" id="UP001530377">
    <property type="component" value="Unassembled WGS sequence"/>
</dbReference>
<evidence type="ECO:0000256" key="7">
    <source>
        <dbReference type="ARBA" id="ARBA00024041"/>
    </source>
</evidence>
<evidence type="ECO:0000256" key="2">
    <source>
        <dbReference type="ARBA" id="ARBA00022448"/>
    </source>
</evidence>
<keyword evidence="2" id="KW-0813">Transport</keyword>
<evidence type="ECO:0000313" key="11">
    <source>
        <dbReference type="Proteomes" id="UP001530377"/>
    </source>
</evidence>
<comment type="similarity">
    <text evidence="7">Belongs to the amino acid-polyamine-organocation (APC) superfamily. Polyamine:cation symporter (PHS) (TC 2.A.3.12) family.</text>
</comment>
<keyword evidence="5 9" id="KW-1133">Transmembrane helix</keyword>
<keyword evidence="3" id="KW-1003">Cell membrane</keyword>
<feature type="region of interest" description="Disordered" evidence="8">
    <location>
        <begin position="55"/>
        <end position="82"/>
    </location>
</feature>
<dbReference type="PANTHER" id="PTHR45826">
    <property type="entry name" value="POLYAMINE TRANSPORTER PUT1"/>
    <property type="match status" value="1"/>
</dbReference>
<feature type="transmembrane region" description="Helical" evidence="9">
    <location>
        <begin position="441"/>
        <end position="462"/>
    </location>
</feature>
<dbReference type="PANTHER" id="PTHR45826:SF2">
    <property type="entry name" value="AMINO ACID TRANSPORTER"/>
    <property type="match status" value="1"/>
</dbReference>
<protein>
    <submittedName>
        <fullName evidence="10">Uncharacterized protein</fullName>
    </submittedName>
</protein>
<keyword evidence="4 9" id="KW-0812">Transmembrane</keyword>
<dbReference type="GO" id="GO:0005886">
    <property type="term" value="C:plasma membrane"/>
    <property type="evidence" value="ECO:0007669"/>
    <property type="project" value="UniProtKB-SubCell"/>
</dbReference>
<evidence type="ECO:0000256" key="5">
    <source>
        <dbReference type="ARBA" id="ARBA00022989"/>
    </source>
</evidence>
<sequence>MTGYNTVENGAPNNDSDENERPHVYSDAVVSAPLITWFGLPTLIELAAEESEYSSLKGEARDRSNSQRSNSGSISIGGAAVTHEGNDTHSISAYTYRVRTLDHITSDDHRLLLCQNPDGSYSHVAPSEGGIDDASESETSLLLMSRGENLKASISLDTALNLEETLTRMDDGTLPPHIHPSIPIEMLNPEYTRTTPALKLWPLAVLVFYNVSGGPFGIEPSIRAGGNFYAILGFIIFPFIWSIPEALVTAELGAAFQDPSAGVAWVEHAFGEDMGGLCGILAWVSGATDNAIYPTLFMEYVTSVAGWDKEEFGGLTRYFSLMAITLCLSMFNYTGLEIVGNASLVICVIAMSPFLIMTILGAPKVVPSRWFQLPEAATDGSYNNFDDDFETSPGPLPLLTLGGILWRPFLNNMFWNLNSFDNAGSFAAETCSVTTTYPRGIFIGVIMVALGYIVPLLVAVGATDYSQAEWVDGHLGTVAVDIGGSWLGAWTIFAAGISNVAMFEAEMSSDAFKIMGMAERGYLPKCFKARSRYGTPSAGIITNTIVIVAFSCADFGQLLELLNCTYAISVLLEYAAFVKLRLYHKECRFHCMRGTDFICFLHHNINYLFNIWFCLFPVQRPYRIPLPDWAAILIVIPPTVGILCIFATSNWYVYIFSTGALLFSYTLARLSGVSKNRGLFK</sequence>
<comment type="subcellular location">
    <subcellularLocation>
        <location evidence="1">Cell membrane</location>
        <topology evidence="1">Multi-pass membrane protein</topology>
    </subcellularLocation>
</comment>
<evidence type="ECO:0000313" key="10">
    <source>
        <dbReference type="EMBL" id="KAL3816740.1"/>
    </source>
</evidence>
<accession>A0ABD3RWY7</accession>
<dbReference type="Pfam" id="PF13520">
    <property type="entry name" value="AA_permease_2"/>
    <property type="match status" value="1"/>
</dbReference>
<evidence type="ECO:0000256" key="4">
    <source>
        <dbReference type="ARBA" id="ARBA00022692"/>
    </source>
</evidence>
<feature type="transmembrane region" description="Helical" evidence="9">
    <location>
        <begin position="565"/>
        <end position="583"/>
    </location>
</feature>
<evidence type="ECO:0000256" key="6">
    <source>
        <dbReference type="ARBA" id="ARBA00023136"/>
    </source>
</evidence>
<feature type="transmembrane region" description="Helical" evidence="9">
    <location>
        <begin position="224"/>
        <end position="243"/>
    </location>
</feature>
<keyword evidence="11" id="KW-1185">Reference proteome</keyword>
<feature type="transmembrane region" description="Helical" evidence="9">
    <location>
        <begin position="654"/>
        <end position="672"/>
    </location>
</feature>
<comment type="caution">
    <text evidence="10">The sequence shown here is derived from an EMBL/GenBank/DDBJ whole genome shotgun (WGS) entry which is preliminary data.</text>
</comment>
<gene>
    <name evidence="10" type="ORF">ACHAXA_002226</name>
</gene>
<dbReference type="AlphaFoldDB" id="A0ABD3RWY7"/>
<dbReference type="InterPro" id="IPR002293">
    <property type="entry name" value="AA/rel_permease1"/>
</dbReference>
<dbReference type="GO" id="GO:0015203">
    <property type="term" value="F:polyamine transmembrane transporter activity"/>
    <property type="evidence" value="ECO:0007669"/>
    <property type="project" value="UniProtKB-ARBA"/>
</dbReference>
<dbReference type="InterPro" id="IPR044566">
    <property type="entry name" value="RMV1-like"/>
</dbReference>
<proteinExistence type="inferred from homology"/>